<evidence type="ECO:0000313" key="1">
    <source>
        <dbReference type="EMBL" id="EOI53489.1"/>
    </source>
</evidence>
<evidence type="ECO:0000313" key="4">
    <source>
        <dbReference type="Proteomes" id="UP000014160"/>
    </source>
</evidence>
<dbReference type="HOGENOM" id="CLU_2493064_0_0_9"/>
<dbReference type="PATRIC" id="fig|1158614.3.peg.3417"/>
<dbReference type="AlphaFoldDB" id="R2XFB4"/>
<organism evidence="1 3">
    <name type="scientific">Enterococcus gilvus ATCC BAA-350</name>
    <dbReference type="NCBI Taxonomy" id="1158614"/>
    <lineage>
        <taxon>Bacteria</taxon>
        <taxon>Bacillati</taxon>
        <taxon>Bacillota</taxon>
        <taxon>Bacilli</taxon>
        <taxon>Lactobacillales</taxon>
        <taxon>Enterococcaceae</taxon>
        <taxon>Enterococcus</taxon>
    </lineage>
</organism>
<dbReference type="Proteomes" id="UP000013750">
    <property type="component" value="Unassembled WGS sequence"/>
</dbReference>
<dbReference type="EMBL" id="ASWH01000001">
    <property type="protein sequence ID" value="EOW81236.1"/>
    <property type="molecule type" value="Genomic_DNA"/>
</dbReference>
<proteinExistence type="predicted"/>
<reference evidence="2 4" key="2">
    <citation type="submission" date="2013-03" db="EMBL/GenBank/DDBJ databases">
        <title>The Genome Sequence of Enterococcus gilvus ATCC BAA-350 (PacBio/Illumina hybrid assembly).</title>
        <authorList>
            <consortium name="The Broad Institute Genomics Platform"/>
            <consortium name="The Broad Institute Genome Sequencing Center for Infectious Disease"/>
            <person name="Earl A."/>
            <person name="Russ C."/>
            <person name="Gilmore M."/>
            <person name="Surin D."/>
            <person name="Walker B."/>
            <person name="Young S."/>
            <person name="Zeng Q."/>
            <person name="Gargeya S."/>
            <person name="Fitzgerald M."/>
            <person name="Haas B."/>
            <person name="Abouelleil A."/>
            <person name="Allen A.W."/>
            <person name="Alvarado L."/>
            <person name="Arachchi H.M."/>
            <person name="Berlin A.M."/>
            <person name="Chapman S.B."/>
            <person name="Gainer-Dewar J."/>
            <person name="Goldberg J."/>
            <person name="Griggs A."/>
            <person name="Gujja S."/>
            <person name="Hansen M."/>
            <person name="Howarth C."/>
            <person name="Imamovic A."/>
            <person name="Ireland A."/>
            <person name="Larimer J."/>
            <person name="McCowan C."/>
            <person name="Murphy C."/>
            <person name="Pearson M."/>
            <person name="Poon T.W."/>
            <person name="Priest M."/>
            <person name="Roberts A."/>
            <person name="Saif S."/>
            <person name="Shea T."/>
            <person name="Sisk P."/>
            <person name="Sykes S."/>
            <person name="Wortman J."/>
            <person name="Nusbaum C."/>
            <person name="Birren B."/>
        </authorList>
    </citation>
    <scope>NUCLEOTIDE SEQUENCE [LARGE SCALE GENOMIC DNA]</scope>
    <source>
        <strain evidence="2 4">ATCC BAA-350</strain>
    </source>
</reference>
<gene>
    <name evidence="2" type="ORF">I592_00521</name>
    <name evidence="1" type="ORF">UKC_03441</name>
</gene>
<name>R2XFB4_9ENTE</name>
<evidence type="ECO:0000313" key="2">
    <source>
        <dbReference type="EMBL" id="EOW81236.1"/>
    </source>
</evidence>
<reference evidence="1 3" key="1">
    <citation type="submission" date="2013-02" db="EMBL/GenBank/DDBJ databases">
        <title>The Genome Sequence of Enterococcus gilvus ATCC BAA-350.</title>
        <authorList>
            <consortium name="The Broad Institute Genome Sequencing Platform"/>
            <consortium name="The Broad Institute Genome Sequencing Center for Infectious Disease"/>
            <person name="Earl A.M."/>
            <person name="Gilmore M.S."/>
            <person name="Lebreton F."/>
            <person name="Walker B."/>
            <person name="Young S.K."/>
            <person name="Zeng Q."/>
            <person name="Gargeya S."/>
            <person name="Fitzgerald M."/>
            <person name="Haas B."/>
            <person name="Abouelleil A."/>
            <person name="Alvarado L."/>
            <person name="Arachchi H.M."/>
            <person name="Berlin A.M."/>
            <person name="Chapman S.B."/>
            <person name="Dewar J."/>
            <person name="Goldberg J."/>
            <person name="Griggs A."/>
            <person name="Gujja S."/>
            <person name="Hansen M."/>
            <person name="Howarth C."/>
            <person name="Imamovic A."/>
            <person name="Larimer J."/>
            <person name="McCowan C."/>
            <person name="Murphy C."/>
            <person name="Neiman D."/>
            <person name="Pearson M."/>
            <person name="Priest M."/>
            <person name="Roberts A."/>
            <person name="Saif S."/>
            <person name="Shea T."/>
            <person name="Sisk P."/>
            <person name="Sykes S."/>
            <person name="Wortman J."/>
            <person name="Nusbaum C."/>
            <person name="Birren B."/>
        </authorList>
    </citation>
    <scope>NUCLEOTIDE SEQUENCE [LARGE SCALE GENOMIC DNA]</scope>
    <source>
        <strain evidence="1 3">ATCC BAA-350</strain>
    </source>
</reference>
<evidence type="ECO:0000313" key="3">
    <source>
        <dbReference type="Proteomes" id="UP000013750"/>
    </source>
</evidence>
<keyword evidence="4" id="KW-1185">Reference proteome</keyword>
<sequence>MIMEINKAEESFKAKLSTRLIEAEERGFWKGYREGQKKARLKWERVARENTLKMLKDQIPVEKIVEYSLLDLEAIKKLKDTHMDQC</sequence>
<comment type="caution">
    <text evidence="1">The sequence shown here is derived from an EMBL/GenBank/DDBJ whole genome shotgun (WGS) entry which is preliminary data.</text>
</comment>
<dbReference type="Proteomes" id="UP000014160">
    <property type="component" value="Unassembled WGS sequence"/>
</dbReference>
<protein>
    <submittedName>
        <fullName evidence="1">Uncharacterized protein</fullName>
    </submittedName>
</protein>
<accession>R2XFB4</accession>
<dbReference type="EMBL" id="AJDQ01000012">
    <property type="protein sequence ID" value="EOI53489.1"/>
    <property type="molecule type" value="Genomic_DNA"/>
</dbReference>